<dbReference type="InterPro" id="IPR039495">
    <property type="entry name" value="TAF1A"/>
</dbReference>
<protein>
    <submittedName>
        <fullName evidence="1">Uncharacterized protein</fullName>
    </submittedName>
</protein>
<proteinExistence type="predicted"/>
<gene>
    <name evidence="1" type="ORF">GIB67_021549</name>
</gene>
<evidence type="ECO:0000313" key="2">
    <source>
        <dbReference type="Proteomes" id="UP000541444"/>
    </source>
</evidence>
<dbReference type="Pfam" id="PF14929">
    <property type="entry name" value="TAF1_subA"/>
    <property type="match status" value="1"/>
</dbReference>
<dbReference type="PANTHER" id="PTHR36720:SF1">
    <property type="entry name" value="TAF RNA POLYMERASE I SUBUNIT A"/>
    <property type="match status" value="1"/>
</dbReference>
<dbReference type="OrthoDB" id="1899337at2759"/>
<dbReference type="GO" id="GO:0006360">
    <property type="term" value="P:transcription by RNA polymerase I"/>
    <property type="evidence" value="ECO:0007669"/>
    <property type="project" value="InterPro"/>
</dbReference>
<dbReference type="Proteomes" id="UP000541444">
    <property type="component" value="Unassembled WGS sequence"/>
</dbReference>
<keyword evidence="2" id="KW-1185">Reference proteome</keyword>
<evidence type="ECO:0000313" key="1">
    <source>
        <dbReference type="EMBL" id="KAF6139339.1"/>
    </source>
</evidence>
<accession>A0A7J7L9V4</accession>
<name>A0A7J7L9V4_9MAGN</name>
<comment type="caution">
    <text evidence="1">The sequence shown here is derived from an EMBL/GenBank/DDBJ whole genome shotgun (WGS) entry which is preliminary data.</text>
</comment>
<feature type="non-terminal residue" evidence="1">
    <location>
        <position position="1"/>
    </location>
</feature>
<dbReference type="AlphaFoldDB" id="A0A7J7L9V4"/>
<dbReference type="GO" id="GO:0000120">
    <property type="term" value="C:RNA polymerase I transcription regulator complex"/>
    <property type="evidence" value="ECO:0007669"/>
    <property type="project" value="InterPro"/>
</dbReference>
<reference evidence="1 2" key="1">
    <citation type="journal article" date="2020" name="IScience">
        <title>Genome Sequencing of the Endangered Kingdonia uniflora (Circaeasteraceae, Ranunculales) Reveals Potential Mechanisms of Evolutionary Specialization.</title>
        <authorList>
            <person name="Sun Y."/>
            <person name="Deng T."/>
            <person name="Zhang A."/>
            <person name="Moore M.J."/>
            <person name="Landis J.B."/>
            <person name="Lin N."/>
            <person name="Zhang H."/>
            <person name="Zhang X."/>
            <person name="Huang J."/>
            <person name="Zhang X."/>
            <person name="Sun H."/>
            <person name="Wang H."/>
        </authorList>
    </citation>
    <scope>NUCLEOTIDE SEQUENCE [LARGE SCALE GENOMIC DNA]</scope>
    <source>
        <strain evidence="1">TB1705</strain>
        <tissue evidence="1">Leaf</tissue>
    </source>
</reference>
<dbReference type="PANTHER" id="PTHR36720">
    <property type="entry name" value="TAF RNA POLYMERASE I SUBUNIT A"/>
    <property type="match status" value="1"/>
</dbReference>
<organism evidence="1 2">
    <name type="scientific">Kingdonia uniflora</name>
    <dbReference type="NCBI Taxonomy" id="39325"/>
    <lineage>
        <taxon>Eukaryota</taxon>
        <taxon>Viridiplantae</taxon>
        <taxon>Streptophyta</taxon>
        <taxon>Embryophyta</taxon>
        <taxon>Tracheophyta</taxon>
        <taxon>Spermatophyta</taxon>
        <taxon>Magnoliopsida</taxon>
        <taxon>Ranunculales</taxon>
        <taxon>Circaeasteraceae</taxon>
        <taxon>Kingdonia</taxon>
    </lineage>
</organism>
<dbReference type="EMBL" id="JACGCM010002501">
    <property type="protein sequence ID" value="KAF6139339.1"/>
    <property type="molecule type" value="Genomic_DNA"/>
</dbReference>
<sequence>MRSEDVVIKVENEEETIKCEVEDGCNPEVKKPSDRVRVHGTRRSYNVRTQNRARLRRLLDKLMKNHSWKESCGVLSVLLEGTRKEECRVKNRDKYWAAMELLNKMDRVTPTKILPMYELWKRKNKWLLKDKFSVELEYILFCIAHGNIDTAHQSAQRLIQDMEYRTNPLLNLTVGMVFYERWYSGIPETMKLKSYDTYDTPNLSEISEMSSIPDAHCVESQVQCGSEYSNSSVGIEKRLPTCVDNDVRKKQNTSEVSQQRDFYIEDSAQSSENDEALISNCGHNLRSTSKFYSR</sequence>